<dbReference type="InterPro" id="IPR011697">
    <property type="entry name" value="Peptidase_C26"/>
</dbReference>
<sequence length="223" mass="24053">MCFVGVTCGRQCEDFMLSAAYLKALNDVGLHGVILPPQTGDFVLPEGISGIVLSGGGDPHPLLWNEEPHSDLGEVDAVRDLWEIALCRAALAADLPLLGICRGMQVLNVALAGTLWQNLQERGGNVSHWQTADMACGWHNVVCRGKLSEIYGEAPAKMRVNSHHHQGIRLLGEGLRACAYAMDGLIEGIELPERRFALGVQWHPERLAAGRKLLASFAAACAL</sequence>
<organism evidence="1 2">
    <name type="scientific">Candidatus Avidehalobacter gallistercoris</name>
    <dbReference type="NCBI Taxonomy" id="2840694"/>
    <lineage>
        <taxon>Bacteria</taxon>
        <taxon>Bacillati</taxon>
        <taxon>Bacillota</taxon>
        <taxon>Clostridia</taxon>
        <taxon>Eubacteriales</taxon>
        <taxon>Peptococcaceae</taxon>
        <taxon>Peptococcaceae incertae sedis</taxon>
        <taxon>Candidatus Avidehalobacter</taxon>
    </lineage>
</organism>
<reference evidence="1" key="2">
    <citation type="journal article" date="2021" name="PeerJ">
        <title>Extensive microbial diversity within the chicken gut microbiome revealed by metagenomics and culture.</title>
        <authorList>
            <person name="Gilroy R."/>
            <person name="Ravi A."/>
            <person name="Getino M."/>
            <person name="Pursley I."/>
            <person name="Horton D.L."/>
            <person name="Alikhan N.F."/>
            <person name="Baker D."/>
            <person name="Gharbi K."/>
            <person name="Hall N."/>
            <person name="Watson M."/>
            <person name="Adriaenssens E.M."/>
            <person name="Foster-Nyarko E."/>
            <person name="Jarju S."/>
            <person name="Secka A."/>
            <person name="Antonio M."/>
            <person name="Oren A."/>
            <person name="Chaudhuri R.R."/>
            <person name="La Ragione R."/>
            <person name="Hildebrand F."/>
            <person name="Pallen M.J."/>
        </authorList>
    </citation>
    <scope>NUCLEOTIDE SEQUENCE</scope>
    <source>
        <strain evidence="1">2830</strain>
    </source>
</reference>
<proteinExistence type="predicted"/>
<dbReference type="Proteomes" id="UP000824124">
    <property type="component" value="Unassembled WGS sequence"/>
</dbReference>
<dbReference type="GO" id="GO:0006598">
    <property type="term" value="P:polyamine catabolic process"/>
    <property type="evidence" value="ECO:0007669"/>
    <property type="project" value="TreeGrafter"/>
</dbReference>
<protein>
    <submittedName>
        <fullName evidence="1">Gamma-glutamyl-gamma-aminobutyrate hydrolase family protein</fullName>
    </submittedName>
</protein>
<dbReference type="CDD" id="cd01745">
    <property type="entry name" value="GATase1_2"/>
    <property type="match status" value="1"/>
</dbReference>
<dbReference type="PANTHER" id="PTHR43235">
    <property type="entry name" value="GLUTAMINE AMIDOTRANSFERASE PB2B2.05-RELATED"/>
    <property type="match status" value="1"/>
</dbReference>
<dbReference type="GO" id="GO:0033969">
    <property type="term" value="F:gamma-glutamyl-gamma-aminobutyrate hydrolase activity"/>
    <property type="evidence" value="ECO:0007669"/>
    <property type="project" value="TreeGrafter"/>
</dbReference>
<dbReference type="AlphaFoldDB" id="A0A9D1HK59"/>
<dbReference type="InterPro" id="IPR029062">
    <property type="entry name" value="Class_I_gatase-like"/>
</dbReference>
<dbReference type="SUPFAM" id="SSF52317">
    <property type="entry name" value="Class I glutamine amidotransferase-like"/>
    <property type="match status" value="1"/>
</dbReference>
<keyword evidence="1" id="KW-0378">Hydrolase</keyword>
<gene>
    <name evidence="1" type="ORF">IAB00_04575</name>
</gene>
<dbReference type="GO" id="GO:0005829">
    <property type="term" value="C:cytosol"/>
    <property type="evidence" value="ECO:0007669"/>
    <property type="project" value="TreeGrafter"/>
</dbReference>
<dbReference type="PANTHER" id="PTHR43235:SF1">
    <property type="entry name" value="GLUTAMINE AMIDOTRANSFERASE PB2B2.05-RELATED"/>
    <property type="match status" value="1"/>
</dbReference>
<reference evidence="1" key="1">
    <citation type="submission" date="2020-10" db="EMBL/GenBank/DDBJ databases">
        <authorList>
            <person name="Gilroy R."/>
        </authorList>
    </citation>
    <scope>NUCLEOTIDE SEQUENCE</scope>
    <source>
        <strain evidence="1">2830</strain>
    </source>
</reference>
<dbReference type="EMBL" id="DVMH01000022">
    <property type="protein sequence ID" value="HIU10507.1"/>
    <property type="molecule type" value="Genomic_DNA"/>
</dbReference>
<evidence type="ECO:0000313" key="1">
    <source>
        <dbReference type="EMBL" id="HIU10507.1"/>
    </source>
</evidence>
<dbReference type="InterPro" id="IPR044668">
    <property type="entry name" value="PuuD-like"/>
</dbReference>
<dbReference type="Gene3D" id="3.40.50.880">
    <property type="match status" value="1"/>
</dbReference>
<dbReference type="Pfam" id="PF07722">
    <property type="entry name" value="Peptidase_C26"/>
    <property type="match status" value="1"/>
</dbReference>
<dbReference type="PROSITE" id="PS51273">
    <property type="entry name" value="GATASE_TYPE_1"/>
    <property type="match status" value="1"/>
</dbReference>
<accession>A0A9D1HK59</accession>
<comment type="caution">
    <text evidence="1">The sequence shown here is derived from an EMBL/GenBank/DDBJ whole genome shotgun (WGS) entry which is preliminary data.</text>
</comment>
<evidence type="ECO:0000313" key="2">
    <source>
        <dbReference type="Proteomes" id="UP000824124"/>
    </source>
</evidence>
<name>A0A9D1HK59_9FIRM</name>